<gene>
    <name evidence="1" type="ORF">KSU1_C1096</name>
</gene>
<proteinExistence type="predicted"/>
<protein>
    <submittedName>
        <fullName evidence="1">Uncharacterized protein</fullName>
    </submittedName>
</protein>
<comment type="caution">
    <text evidence="1">The sequence shown here is derived from an EMBL/GenBank/DDBJ whole genome shotgun (WGS) entry which is preliminary data.</text>
</comment>
<keyword evidence="2" id="KW-1185">Reference proteome</keyword>
<dbReference type="STRING" id="247490.KSU1_C1096"/>
<accession>I3ILU7</accession>
<reference evidence="1 2" key="1">
    <citation type="journal article" date="2012" name="FEBS Lett.">
        <title>Anammox organism KSU-1 expresses a NirK-type copper-containing nitrite reductase instead of a NirS-type with cytochrome cd1.</title>
        <authorList>
            <person name="Hira D."/>
            <person name="Toh H."/>
            <person name="Migita C.T."/>
            <person name="Okubo H."/>
            <person name="Nishiyama T."/>
            <person name="Hattori M."/>
            <person name="Furukawa K."/>
            <person name="Fujii T."/>
        </authorList>
    </citation>
    <scope>NUCLEOTIDE SEQUENCE [LARGE SCALE GENOMIC DNA]</scope>
</reference>
<evidence type="ECO:0000313" key="2">
    <source>
        <dbReference type="Proteomes" id="UP000002985"/>
    </source>
</evidence>
<organism evidence="1 2">
    <name type="scientific">Candidatus Jettenia caeni</name>
    <dbReference type="NCBI Taxonomy" id="247490"/>
    <lineage>
        <taxon>Bacteria</taxon>
        <taxon>Pseudomonadati</taxon>
        <taxon>Planctomycetota</taxon>
        <taxon>Candidatus Brocadiia</taxon>
        <taxon>Candidatus Brocadiales</taxon>
        <taxon>Candidatus Brocadiaceae</taxon>
        <taxon>Candidatus Jettenia</taxon>
    </lineage>
</organism>
<evidence type="ECO:0000313" key="1">
    <source>
        <dbReference type="EMBL" id="GAB62692.1"/>
    </source>
</evidence>
<dbReference type="AlphaFoldDB" id="I3ILU7"/>
<dbReference type="EMBL" id="BAFH01000003">
    <property type="protein sequence ID" value="GAB62692.1"/>
    <property type="molecule type" value="Genomic_DNA"/>
</dbReference>
<dbReference type="Proteomes" id="UP000002985">
    <property type="component" value="Unassembled WGS sequence"/>
</dbReference>
<name>I3ILU7_9BACT</name>
<sequence length="102" mass="11860">MYKFLNEDEKQFTVECLQDLYYRLKKIVGEDFWEDVVRDNSPSDLADPVKIDALLEGKEDNPTEYFSLLTELMDIAIEYIGSYAAYISDLEGTIKSMEAERN</sequence>